<accession>A0AAN8NRF3</accession>
<dbReference type="Pfam" id="PF07841">
    <property type="entry name" value="DM4_12"/>
    <property type="match status" value="1"/>
</dbReference>
<keyword evidence="1" id="KW-0812">Transmembrane</keyword>
<name>A0AAN8NRF3_POLSC</name>
<evidence type="ECO:0000313" key="3">
    <source>
        <dbReference type="Proteomes" id="UP001372834"/>
    </source>
</evidence>
<protein>
    <submittedName>
        <fullName evidence="2">Uncharacterized protein</fullName>
    </submittedName>
</protein>
<evidence type="ECO:0000313" key="2">
    <source>
        <dbReference type="EMBL" id="KAK6618659.1"/>
    </source>
</evidence>
<keyword evidence="1" id="KW-1133">Transmembrane helix</keyword>
<dbReference type="AlphaFoldDB" id="A0AAN8NRF3"/>
<reference evidence="2 3" key="1">
    <citation type="submission" date="2023-10" db="EMBL/GenBank/DDBJ databases">
        <title>Genomes of two closely related lineages of the louse Polyplax serrata with different host specificities.</title>
        <authorList>
            <person name="Martinu J."/>
            <person name="Tarabai H."/>
            <person name="Stefka J."/>
            <person name="Hypsa V."/>
        </authorList>
    </citation>
    <scope>NUCLEOTIDE SEQUENCE [LARGE SCALE GENOMIC DNA]</scope>
    <source>
        <strain evidence="2">HR10_N</strain>
    </source>
</reference>
<gene>
    <name evidence="2" type="ORF">RUM43_013050</name>
</gene>
<dbReference type="Proteomes" id="UP001372834">
    <property type="component" value="Unassembled WGS sequence"/>
</dbReference>
<dbReference type="EMBL" id="JAWJWE010000041">
    <property type="protein sequence ID" value="KAK6618659.1"/>
    <property type="molecule type" value="Genomic_DNA"/>
</dbReference>
<feature type="transmembrane region" description="Helical" evidence="1">
    <location>
        <begin position="94"/>
        <end position="112"/>
    </location>
</feature>
<dbReference type="InterPro" id="IPR006631">
    <property type="entry name" value="DM4_12"/>
</dbReference>
<organism evidence="2 3">
    <name type="scientific">Polyplax serrata</name>
    <name type="common">Common mouse louse</name>
    <dbReference type="NCBI Taxonomy" id="468196"/>
    <lineage>
        <taxon>Eukaryota</taxon>
        <taxon>Metazoa</taxon>
        <taxon>Ecdysozoa</taxon>
        <taxon>Arthropoda</taxon>
        <taxon>Hexapoda</taxon>
        <taxon>Insecta</taxon>
        <taxon>Pterygota</taxon>
        <taxon>Neoptera</taxon>
        <taxon>Paraneoptera</taxon>
        <taxon>Psocodea</taxon>
        <taxon>Troctomorpha</taxon>
        <taxon>Phthiraptera</taxon>
        <taxon>Anoplura</taxon>
        <taxon>Polyplacidae</taxon>
        <taxon>Polyplax</taxon>
    </lineage>
</organism>
<comment type="caution">
    <text evidence="2">The sequence shown here is derived from an EMBL/GenBank/DDBJ whole genome shotgun (WGS) entry which is preliminary data.</text>
</comment>
<sequence length="379" mass="43259">MEILRFGSSLDLLINIYLNKWDDHYTFDLASRWSTSPAASAGQPPPLAEKLFKKKLMHSFMALMLIVKMIKIKLMFLLPMIIGKATAKKLLLKVLLFLIPGLAHLFKLCHYYHMEHAKYHHHHHKVKHHHHHIKVPVPVPVPIHVDHHGGPYDKPTGGSYGGGYTDSYGVGYDYPPYPPHHSDSDHDYDYGSHGGYNKDYGSVTQYTDNEAHLSSWGLGSSNYHEAGVLDAKNQPSYYKPHTGGYHYPDHVGSYSQRYASKLQVLTPKPPLDSTTVSATYDPFYSPILQKIDNIFVQLNFNDEPCRERLICSMYKTPQRFSPHSNLLSHELSRDARDLQKPLVSNTAVLRFYRYVQAARDGQDKKDCLRLYPSCAVITE</sequence>
<proteinExistence type="predicted"/>
<dbReference type="InterPro" id="IPR012464">
    <property type="entry name" value="DUF1676"/>
</dbReference>
<evidence type="ECO:0000256" key="1">
    <source>
        <dbReference type="SAM" id="Phobius"/>
    </source>
</evidence>
<dbReference type="Pfam" id="PF07898">
    <property type="entry name" value="DUF1676"/>
    <property type="match status" value="1"/>
</dbReference>
<keyword evidence="1" id="KW-0472">Membrane</keyword>
<feature type="transmembrane region" description="Helical" evidence="1">
    <location>
        <begin position="60"/>
        <end position="82"/>
    </location>
</feature>